<feature type="domain" description="SnoaL-like" evidence="1">
    <location>
        <begin position="228"/>
        <end position="337"/>
    </location>
</feature>
<evidence type="ECO:0000313" key="3">
    <source>
        <dbReference type="EMBL" id="OES29115.1"/>
    </source>
</evidence>
<dbReference type="InterPro" id="IPR032710">
    <property type="entry name" value="NTF2-like_dom_sf"/>
</dbReference>
<dbReference type="InterPro" id="IPR037401">
    <property type="entry name" value="SnoaL-like"/>
</dbReference>
<name>A0A1E7DAG3_ALTMA</name>
<sequence>MSETSIAKTVYWQPLHDMLDPARSKTQTLAGFDEEFVDLADYILRITHRIWEQKNIGACYDYYADYCPVHTLGGYADSVDVVVQNTLKTIAAFPDRSLIGEDVIYREEANDVYYSSHRITSIMTNKGPSEFGAPTGKTGRVTTIADCMCRDNKIFYEWLMRDNSFLIAQLGIELDDAAAFQAKFPVSSTFTQWLNEEYARTCANEASRWEALPEQDKPWGDFAKSWADQIFNKRMFNKLSDFYKPNASVQWPGGRQATGNAAIGGMFIKYLASCPDANMVVDHICVTHYDDNRVNIALRWGLAGHYNATQSKYAQFNQQPHYILGATHFEIEDGVIAKEFTVFDEVAALANLMRKLPQATEA</sequence>
<dbReference type="AlphaFoldDB" id="A0A1E7DAG3"/>
<dbReference type="EMBL" id="MIPY01000021">
    <property type="protein sequence ID" value="OES29115.1"/>
    <property type="molecule type" value="Genomic_DNA"/>
</dbReference>
<protein>
    <submittedName>
        <fullName evidence="3">SnoaL-like domain protein</fullName>
    </submittedName>
</protein>
<organism evidence="3 4">
    <name type="scientific">Alteromonas macleodii</name>
    <name type="common">Pseudoalteromonas macleodii</name>
    <dbReference type="NCBI Taxonomy" id="28108"/>
    <lineage>
        <taxon>Bacteria</taxon>
        <taxon>Pseudomonadati</taxon>
        <taxon>Pseudomonadota</taxon>
        <taxon>Gammaproteobacteria</taxon>
        <taxon>Alteromonadales</taxon>
        <taxon>Alteromonadaceae</taxon>
        <taxon>Alteromonas/Salinimonas group</taxon>
        <taxon>Alteromonas</taxon>
    </lineage>
</organism>
<dbReference type="Proteomes" id="UP000095392">
    <property type="component" value="Unassembled WGS sequence"/>
</dbReference>
<accession>A0A1E7DAG3</accession>
<proteinExistence type="predicted"/>
<dbReference type="RefSeq" id="WP_039226041.1">
    <property type="nucleotide sequence ID" value="NZ_CP018321.1"/>
</dbReference>
<reference evidence="2 5" key="2">
    <citation type="submission" date="2020-06" db="EMBL/GenBank/DDBJ databases">
        <authorList>
            <person name="Duchaud E."/>
        </authorList>
    </citation>
    <scope>NUCLEOTIDE SEQUENCE [LARGE SCALE GENOMIC DNA]</scope>
    <source>
        <strain evidence="2">Alteromonas fortis</strain>
    </source>
</reference>
<dbReference type="GeneID" id="56268332"/>
<gene>
    <name evidence="2" type="ORF">ALFOR1_40643</name>
    <name evidence="3" type="ORF">BFV95_3373</name>
</gene>
<evidence type="ECO:0000313" key="4">
    <source>
        <dbReference type="Proteomes" id="UP000095392"/>
    </source>
</evidence>
<reference evidence="3 4" key="1">
    <citation type="submission" date="2016-09" db="EMBL/GenBank/DDBJ databases">
        <title>Draft Genome Sequence of four Alteromonas macleodii strains isolated from copper coupons and grown long-term at elevated copper levels.</title>
        <authorList>
            <person name="Cusick K."/>
            <person name="Dale J."/>
            <person name="Little B."/>
            <person name="Biffinger J."/>
        </authorList>
    </citation>
    <scope>NUCLEOTIDE SEQUENCE [LARGE SCALE GENOMIC DNA]</scope>
    <source>
        <strain evidence="3 4">KCP01</strain>
    </source>
</reference>
<keyword evidence="4" id="KW-1185">Reference proteome</keyword>
<dbReference type="SUPFAM" id="SSF54427">
    <property type="entry name" value="NTF2-like"/>
    <property type="match status" value="2"/>
</dbReference>
<dbReference type="EMBL" id="LR812090">
    <property type="protein sequence ID" value="CAB9495237.1"/>
    <property type="molecule type" value="Genomic_DNA"/>
</dbReference>
<evidence type="ECO:0000259" key="1">
    <source>
        <dbReference type="Pfam" id="PF12680"/>
    </source>
</evidence>
<evidence type="ECO:0000313" key="2">
    <source>
        <dbReference type="EMBL" id="CAB9495237.1"/>
    </source>
</evidence>
<dbReference type="Pfam" id="PF12680">
    <property type="entry name" value="SnoaL_2"/>
    <property type="match status" value="1"/>
</dbReference>
<dbReference type="Gene3D" id="3.10.450.50">
    <property type="match status" value="2"/>
</dbReference>
<evidence type="ECO:0000313" key="5">
    <source>
        <dbReference type="Proteomes" id="UP000509458"/>
    </source>
</evidence>
<dbReference type="Proteomes" id="UP000509458">
    <property type="component" value="Chromosome"/>
</dbReference>